<evidence type="ECO:0000256" key="8">
    <source>
        <dbReference type="ARBA" id="ARBA00022842"/>
    </source>
</evidence>
<dbReference type="Gene3D" id="1.10.150.670">
    <property type="entry name" value="Crossover junction endonuclease EME1, DNA-binding domain"/>
    <property type="match status" value="1"/>
</dbReference>
<dbReference type="PANTHER" id="PTHR21077">
    <property type="entry name" value="EME1 PROTEIN"/>
    <property type="match status" value="1"/>
</dbReference>
<dbReference type="GO" id="GO:0006302">
    <property type="term" value="P:double-strand break repair"/>
    <property type="evidence" value="ECO:0007669"/>
    <property type="project" value="TreeGrafter"/>
</dbReference>
<keyword evidence="6" id="KW-0227">DNA damage</keyword>
<evidence type="ECO:0000256" key="7">
    <source>
        <dbReference type="ARBA" id="ARBA00022801"/>
    </source>
</evidence>
<evidence type="ECO:0000256" key="6">
    <source>
        <dbReference type="ARBA" id="ARBA00022763"/>
    </source>
</evidence>
<evidence type="ECO:0000313" key="14">
    <source>
        <dbReference type="Proteomes" id="UP000274922"/>
    </source>
</evidence>
<keyword evidence="7" id="KW-0378">Hydrolase</keyword>
<keyword evidence="4" id="KW-0479">Metal-binding</keyword>
<dbReference type="PANTHER" id="PTHR21077:SF5">
    <property type="entry name" value="CROSSOVER JUNCTION ENDONUCLEASE MMS4"/>
    <property type="match status" value="1"/>
</dbReference>
<dbReference type="GO" id="GO:0031573">
    <property type="term" value="P:mitotic intra-S DNA damage checkpoint signaling"/>
    <property type="evidence" value="ECO:0007669"/>
    <property type="project" value="TreeGrafter"/>
</dbReference>
<dbReference type="Pfam" id="PF21292">
    <property type="entry name" value="EME1-MUS81_C"/>
    <property type="match status" value="1"/>
</dbReference>
<dbReference type="AlphaFoldDB" id="A0A4P9X7S2"/>
<reference evidence="14" key="1">
    <citation type="journal article" date="2018" name="Nat. Microbiol.">
        <title>Leveraging single-cell genomics to expand the fungal tree of life.</title>
        <authorList>
            <person name="Ahrendt S.R."/>
            <person name="Quandt C.A."/>
            <person name="Ciobanu D."/>
            <person name="Clum A."/>
            <person name="Salamov A."/>
            <person name="Andreopoulos B."/>
            <person name="Cheng J.F."/>
            <person name="Woyke T."/>
            <person name="Pelin A."/>
            <person name="Henrissat B."/>
            <person name="Reynolds N.K."/>
            <person name="Benny G.L."/>
            <person name="Smith M.E."/>
            <person name="James T.Y."/>
            <person name="Grigoriev I.V."/>
        </authorList>
    </citation>
    <scope>NUCLEOTIDE SEQUENCE [LARGE SCALE GENOMIC DNA]</scope>
    <source>
        <strain evidence="14">ATCC 52028</strain>
    </source>
</reference>
<evidence type="ECO:0000256" key="2">
    <source>
        <dbReference type="ARBA" id="ARBA00004123"/>
    </source>
</evidence>
<protein>
    <recommendedName>
        <fullName evidence="15">ERCC4 domain-containing protein</fullName>
    </recommendedName>
</protein>
<evidence type="ECO:0008006" key="15">
    <source>
        <dbReference type="Google" id="ProtNLM"/>
    </source>
</evidence>
<dbReference type="EMBL" id="ML014177">
    <property type="protein sequence ID" value="RKP01307.1"/>
    <property type="molecule type" value="Genomic_DNA"/>
</dbReference>
<comment type="cofactor">
    <cofactor evidence="1">
        <name>Mg(2+)</name>
        <dbReference type="ChEBI" id="CHEBI:18420"/>
    </cofactor>
</comment>
<comment type="subcellular location">
    <subcellularLocation>
        <location evidence="2">Nucleus</location>
    </subcellularLocation>
</comment>
<evidence type="ECO:0000256" key="5">
    <source>
        <dbReference type="ARBA" id="ARBA00022759"/>
    </source>
</evidence>
<dbReference type="OrthoDB" id="343092at2759"/>
<evidence type="ECO:0000256" key="1">
    <source>
        <dbReference type="ARBA" id="ARBA00001946"/>
    </source>
</evidence>
<organism evidence="13 14">
    <name type="scientific">Caulochytrium protostelioides</name>
    <dbReference type="NCBI Taxonomy" id="1555241"/>
    <lineage>
        <taxon>Eukaryota</taxon>
        <taxon>Fungi</taxon>
        <taxon>Fungi incertae sedis</taxon>
        <taxon>Chytridiomycota</taxon>
        <taxon>Chytridiomycota incertae sedis</taxon>
        <taxon>Chytridiomycetes</taxon>
        <taxon>Caulochytriales</taxon>
        <taxon>Caulochytriaceae</taxon>
        <taxon>Caulochytrium</taxon>
    </lineage>
</organism>
<accession>A0A4P9X7S2</accession>
<keyword evidence="3" id="KW-0540">Nuclease</keyword>
<evidence type="ECO:0000256" key="12">
    <source>
        <dbReference type="ARBA" id="ARBA00023254"/>
    </source>
</evidence>
<dbReference type="Gene3D" id="3.40.50.10130">
    <property type="match status" value="1"/>
</dbReference>
<name>A0A4P9X7S2_9FUNG</name>
<dbReference type="GO" id="GO:0005634">
    <property type="term" value="C:nucleus"/>
    <property type="evidence" value="ECO:0007669"/>
    <property type="project" value="UniProtKB-SubCell"/>
</dbReference>
<dbReference type="GO" id="GO:0048476">
    <property type="term" value="C:Holliday junction resolvase complex"/>
    <property type="evidence" value="ECO:0007669"/>
    <property type="project" value="InterPro"/>
</dbReference>
<keyword evidence="5" id="KW-0255">Endonuclease</keyword>
<dbReference type="GO" id="GO:0008821">
    <property type="term" value="F:crossover junction DNA endonuclease activity"/>
    <property type="evidence" value="ECO:0007669"/>
    <property type="project" value="TreeGrafter"/>
</dbReference>
<dbReference type="Proteomes" id="UP000274922">
    <property type="component" value="Unassembled WGS sequence"/>
</dbReference>
<dbReference type="GO" id="GO:0000712">
    <property type="term" value="P:resolution of meiotic recombination intermediates"/>
    <property type="evidence" value="ECO:0007669"/>
    <property type="project" value="TreeGrafter"/>
</dbReference>
<dbReference type="InterPro" id="IPR042530">
    <property type="entry name" value="EME1/EME2_C"/>
</dbReference>
<evidence type="ECO:0000256" key="11">
    <source>
        <dbReference type="ARBA" id="ARBA00023242"/>
    </source>
</evidence>
<keyword evidence="9" id="KW-0233">DNA recombination</keyword>
<keyword evidence="14" id="KW-1185">Reference proteome</keyword>
<proteinExistence type="predicted"/>
<evidence type="ECO:0000256" key="9">
    <source>
        <dbReference type="ARBA" id="ARBA00023172"/>
    </source>
</evidence>
<evidence type="ECO:0000256" key="3">
    <source>
        <dbReference type="ARBA" id="ARBA00022722"/>
    </source>
</evidence>
<dbReference type="InterPro" id="IPR033310">
    <property type="entry name" value="Mms4/EME1/EME2"/>
</dbReference>
<keyword evidence="10" id="KW-0234">DNA repair</keyword>
<dbReference type="STRING" id="1555241.A0A4P9X7S2"/>
<gene>
    <name evidence="13" type="ORF">CXG81DRAFT_26021</name>
</gene>
<evidence type="ECO:0000256" key="4">
    <source>
        <dbReference type="ARBA" id="ARBA00022723"/>
    </source>
</evidence>
<keyword evidence="8" id="KW-0460">Magnesium</keyword>
<keyword evidence="12" id="KW-0469">Meiosis</keyword>
<dbReference type="GO" id="GO:0046872">
    <property type="term" value="F:metal ion binding"/>
    <property type="evidence" value="ECO:0007669"/>
    <property type="project" value="UniProtKB-KW"/>
</dbReference>
<evidence type="ECO:0000256" key="10">
    <source>
        <dbReference type="ARBA" id="ARBA00023204"/>
    </source>
</evidence>
<sequence length="335" mass="37893">MDPQSKAVAAVNQHRDKTACLREMTLIIDDRTAAPLVDGLRRVLTPLRVALEPRRDLRPGLLRWRRSTDRVWSEPDAAWRPLRHPHVRDEAWIVVVMTTREWVQHLTDAGRRAAFLDALETAYPRQMGHRYMLVFEKMATYLNGRANAMARAVALEARTPGQPPTFWPTSGELDALLFDLQMTPGVHLQKSLDVEDTCQWIQTFTTQIAMDPEISRRLQSKLELGVGDTVKTAATEEETWPLMLMQIYGITQTCADAIVRAYPTLHRLMTVYSQLPETDAVHLLDDLEIDLGAGHHPRTRRMGEALSSRVYQALVLKDPEHVIMPVGLENGAPSG</sequence>
<evidence type="ECO:0000313" key="13">
    <source>
        <dbReference type="EMBL" id="RKP01307.1"/>
    </source>
</evidence>
<keyword evidence="11" id="KW-0539">Nucleus</keyword>
<dbReference type="GO" id="GO:0031297">
    <property type="term" value="P:replication fork processing"/>
    <property type="evidence" value="ECO:0007669"/>
    <property type="project" value="TreeGrafter"/>
</dbReference>